<feature type="compositionally biased region" description="Polar residues" evidence="2">
    <location>
        <begin position="373"/>
        <end position="394"/>
    </location>
</feature>
<feature type="compositionally biased region" description="Low complexity" evidence="2">
    <location>
        <begin position="548"/>
        <end position="565"/>
    </location>
</feature>
<feature type="region of interest" description="Disordered" evidence="2">
    <location>
        <begin position="604"/>
        <end position="635"/>
    </location>
</feature>
<feature type="compositionally biased region" description="Basic residues" evidence="2">
    <location>
        <begin position="260"/>
        <end position="271"/>
    </location>
</feature>
<evidence type="ECO:0000313" key="4">
    <source>
        <dbReference type="EMBL" id="KAF2147126.1"/>
    </source>
</evidence>
<proteinExistence type="predicted"/>
<dbReference type="GO" id="GO:0005739">
    <property type="term" value="C:mitochondrion"/>
    <property type="evidence" value="ECO:0007669"/>
    <property type="project" value="TreeGrafter"/>
</dbReference>
<feature type="compositionally biased region" description="Polar residues" evidence="2">
    <location>
        <begin position="849"/>
        <end position="863"/>
    </location>
</feature>
<gene>
    <name evidence="4" type="ORF">K452DRAFT_2080</name>
</gene>
<evidence type="ECO:0000256" key="2">
    <source>
        <dbReference type="SAM" id="MobiDB-lite"/>
    </source>
</evidence>
<dbReference type="PANTHER" id="PTHR28190">
    <property type="entry name" value="NUCLEAR MIGRATION PROTEIN NUM1"/>
    <property type="match status" value="1"/>
</dbReference>
<feature type="compositionally biased region" description="Acidic residues" evidence="2">
    <location>
        <begin position="1296"/>
        <end position="1310"/>
    </location>
</feature>
<feature type="coiled-coil region" evidence="1">
    <location>
        <begin position="91"/>
        <end position="125"/>
    </location>
</feature>
<dbReference type="GeneID" id="54293625"/>
<feature type="region of interest" description="Disordered" evidence="2">
    <location>
        <begin position="1"/>
        <end position="79"/>
    </location>
</feature>
<feature type="compositionally biased region" description="Polar residues" evidence="2">
    <location>
        <begin position="19"/>
        <end position="53"/>
    </location>
</feature>
<feature type="domain" description="Pleckstrin homology" evidence="3">
    <location>
        <begin position="937"/>
        <end position="1080"/>
    </location>
</feature>
<accession>A0A6A6BSQ9</accession>
<feature type="compositionally biased region" description="Gly residues" evidence="2">
    <location>
        <begin position="1461"/>
        <end position="1485"/>
    </location>
</feature>
<feature type="region of interest" description="Disordered" evidence="2">
    <location>
        <begin position="1086"/>
        <end position="1133"/>
    </location>
</feature>
<feature type="region of interest" description="Disordered" evidence="2">
    <location>
        <begin position="1437"/>
        <end position="1492"/>
    </location>
</feature>
<feature type="compositionally biased region" description="Pro residues" evidence="2">
    <location>
        <begin position="535"/>
        <end position="547"/>
    </location>
</feature>
<feature type="compositionally biased region" description="Basic and acidic residues" evidence="2">
    <location>
        <begin position="773"/>
        <end position="784"/>
    </location>
</feature>
<dbReference type="GO" id="GO:0005938">
    <property type="term" value="C:cell cortex"/>
    <property type="evidence" value="ECO:0007669"/>
    <property type="project" value="InterPro"/>
</dbReference>
<feature type="region of interest" description="Disordered" evidence="2">
    <location>
        <begin position="1364"/>
        <end position="1403"/>
    </location>
</feature>
<keyword evidence="5" id="KW-1185">Reference proteome</keyword>
<feature type="compositionally biased region" description="Polar residues" evidence="2">
    <location>
        <begin position="498"/>
        <end position="516"/>
    </location>
</feature>
<dbReference type="GO" id="GO:0032065">
    <property type="term" value="P:maintenance of protein location in cell cortex"/>
    <property type="evidence" value="ECO:0007669"/>
    <property type="project" value="InterPro"/>
</dbReference>
<feature type="region of interest" description="Disordered" evidence="2">
    <location>
        <begin position="1155"/>
        <end position="1265"/>
    </location>
</feature>
<evidence type="ECO:0000259" key="3">
    <source>
        <dbReference type="Pfam" id="PF12814"/>
    </source>
</evidence>
<feature type="compositionally biased region" description="Low complexity" evidence="2">
    <location>
        <begin position="1253"/>
        <end position="1262"/>
    </location>
</feature>
<feature type="region of interest" description="Disordered" evidence="2">
    <location>
        <begin position="671"/>
        <end position="934"/>
    </location>
</feature>
<feature type="region of interest" description="Disordered" evidence="2">
    <location>
        <begin position="231"/>
        <end position="287"/>
    </location>
</feature>
<sequence length="1492" mass="158242">MATDYFSGNEAAHAASELPTPSDTSYMTPQPSLSRRSSHYGTPSSEGAISSSPGPHAPDFNSDDASNDETFSTLDPRRFTPSLQANLVAEILSLRRDLESKDRTIDDLEGTLHNTKAENEVLTDKLSTSLREGRSAKRHLQQLESGTLSALEELVKERDQVKEANAELRKKLEETEKKARTQENDTDRTTDLWERDKETWDSDKRTLERRIHVTEARLKVVLEELAAQTAAAHDHVESEHDGNARDPALGNDSDTSSIRSLKRTSSIRRSRTGSQLGRHARDPSVGSMWSVTRGKRASVLSFAGSEAQAKLAGFNLADELAFDEDDEDYDDLDLDTDELFEHEMRARRALEFRNSMQSDGKARKMLGLMNGTSTTPIQSPAPSIGTTSRGQSIDTVPEPKVEPKVEAPPKPEYVDTGVQFSPPSSPRVAPSVMAAARNSGHIISAMDIEANQRKKRVSIIAPEPKETVPQRKSGLMVSTSSQTLNQPLSPPETPTVGAPQSPQTPAMITASTQTDTETPKETKAPSKPDTEFAVPPSPSRAPPPAPIAVPAIAIHPPMSSPSSPKGSPPDSPEEAILPPNTKSTSCQTSFDLLAYLRSMEMQKEPASIDQKASKIPPHLLPSALSSKPETPVKEEFGERSAIAIGLATPFREKGKNPLLPTTQELLESMRAASNKPIEDRYPGNNDNGPLARDTTDGIRRPFRTSSLFAGFGSPDSNDDEHSAAEEDSSDEEYRPRVISQGRAIKYSRAFAKPPTPVPEEKETRSHPSSARSSFERPSRVEKPVRTASHRKQPSMRRSALVQSGIAQHEQASRSPSPGEGSSKSAPPSQKPPFPVPTRSSSRRVPLSKSEGSTSPTRRATNMFANRRQKSGAKQPHARQDSLRKVRSAAVISKPRPRDRSPPPPPQQQQQVHSSRRSGHRSHPSNSTAVGSSVQSVSVVDAIAATMVGEWMWKYVRGRRSFGVADAVVPGDIGRDDGGGGSGVRHKRWVWISPYERAIMWSGKQPTSGSALMGKTGRKLTVQAVHDVKDDAAPLPRGTTHSQIFSRSILILTPERALRFTAVSAERHYIWLTALSFLAHSAQALPSLQSPPQAPRHEHSAHSRPTPALGRAPIRNSVRLAKDRSSPRAASAKYYRPGAAAEPIYEHEQFEPAMSMAMTSPTSPPSVSALSEPAASPPEVPRFGAPAPALALGRPHGRKRSLTGPSAVPPPIPPMSAARRGASYGYGPRRPSVDSVLSDGDAALPPSVPLRGHQQAQQQQQVQGRAGGTLASLFGGLVGGGGGARRGSVHAAPAGGVEEEKDDDDDDDDDAALPPSVPLRGHQQGLGQGRGNTFTSLSSAPSIFGGGGGGGGGAAPSIFGGSSSAGGGGGVGGAPSASRSSTRRPSDASTAALSATTSNTTVGAGMGTMRMEAFVGGLGGGAPSSAGLSSPFGFGLSSPTHSNASAPPSLREKSALRSLSGRNGGGVGSPGGRSVGSSGSAGGGVDGDLFRGF</sequence>
<organism evidence="4 5">
    <name type="scientific">Aplosporella prunicola CBS 121167</name>
    <dbReference type="NCBI Taxonomy" id="1176127"/>
    <lineage>
        <taxon>Eukaryota</taxon>
        <taxon>Fungi</taxon>
        <taxon>Dikarya</taxon>
        <taxon>Ascomycota</taxon>
        <taxon>Pezizomycotina</taxon>
        <taxon>Dothideomycetes</taxon>
        <taxon>Dothideomycetes incertae sedis</taxon>
        <taxon>Botryosphaeriales</taxon>
        <taxon>Aplosporellaceae</taxon>
        <taxon>Aplosporella</taxon>
    </lineage>
</organism>
<dbReference type="Proteomes" id="UP000799438">
    <property type="component" value="Unassembled WGS sequence"/>
</dbReference>
<protein>
    <recommendedName>
        <fullName evidence="3">Pleckstrin homology domain-containing protein</fullName>
    </recommendedName>
</protein>
<dbReference type="InterPro" id="IPR024774">
    <property type="entry name" value="PH_dom-Mcp5-type"/>
</dbReference>
<dbReference type="GO" id="GO:0000226">
    <property type="term" value="P:microtubule cytoskeleton organization"/>
    <property type="evidence" value="ECO:0007669"/>
    <property type="project" value="TreeGrafter"/>
</dbReference>
<feature type="compositionally biased region" description="Low complexity" evidence="2">
    <location>
        <begin position="1180"/>
        <end position="1193"/>
    </location>
</feature>
<feature type="region of interest" description="Disordered" evidence="2">
    <location>
        <begin position="373"/>
        <end position="426"/>
    </location>
</feature>
<dbReference type="OrthoDB" id="2149224at2759"/>
<evidence type="ECO:0000313" key="5">
    <source>
        <dbReference type="Proteomes" id="UP000799438"/>
    </source>
</evidence>
<feature type="compositionally biased region" description="Basic and acidic residues" evidence="2">
    <location>
        <begin position="397"/>
        <end position="413"/>
    </location>
</feature>
<feature type="compositionally biased region" description="Basic and acidic residues" evidence="2">
    <location>
        <begin position="517"/>
        <end position="530"/>
    </location>
</feature>
<feature type="compositionally biased region" description="Polar residues" evidence="2">
    <location>
        <begin position="476"/>
        <end position="487"/>
    </location>
</feature>
<name>A0A6A6BSQ9_9PEZI</name>
<feature type="compositionally biased region" description="Basic residues" evidence="2">
    <location>
        <begin position="913"/>
        <end position="922"/>
    </location>
</feature>
<dbReference type="Pfam" id="PF12814">
    <property type="entry name" value="Mcp5_PH"/>
    <property type="match status" value="1"/>
</dbReference>
<feature type="compositionally biased region" description="Low complexity" evidence="2">
    <location>
        <begin position="923"/>
        <end position="934"/>
    </location>
</feature>
<feature type="compositionally biased region" description="Low complexity" evidence="2">
    <location>
        <begin position="1386"/>
        <end position="1400"/>
    </location>
</feature>
<dbReference type="GO" id="GO:0005543">
    <property type="term" value="F:phospholipid binding"/>
    <property type="evidence" value="ECO:0007669"/>
    <property type="project" value="InterPro"/>
</dbReference>
<feature type="region of interest" description="Disordered" evidence="2">
    <location>
        <begin position="458"/>
        <end position="584"/>
    </location>
</feature>
<dbReference type="GO" id="GO:0015631">
    <property type="term" value="F:tubulin binding"/>
    <property type="evidence" value="ECO:0007669"/>
    <property type="project" value="TreeGrafter"/>
</dbReference>
<keyword evidence="1" id="KW-0175">Coiled coil</keyword>
<evidence type="ECO:0000256" key="1">
    <source>
        <dbReference type="SAM" id="Coils"/>
    </source>
</evidence>
<dbReference type="RefSeq" id="XP_033402834.1">
    <property type="nucleotide sequence ID" value="XM_033536129.1"/>
</dbReference>
<feature type="coiled-coil region" evidence="1">
    <location>
        <begin position="151"/>
        <end position="224"/>
    </location>
</feature>
<dbReference type="EMBL" id="ML995474">
    <property type="protein sequence ID" value="KAF2147126.1"/>
    <property type="molecule type" value="Genomic_DNA"/>
</dbReference>
<dbReference type="InterPro" id="IPR053005">
    <property type="entry name" value="Nuclear_Pos-Cytoskel_Interact"/>
</dbReference>
<feature type="region of interest" description="Disordered" evidence="2">
    <location>
        <begin position="1281"/>
        <end position="1339"/>
    </location>
</feature>
<feature type="compositionally biased region" description="Basic and acidic residues" evidence="2">
    <location>
        <begin position="232"/>
        <end position="244"/>
    </location>
</feature>
<dbReference type="PANTHER" id="PTHR28190:SF2">
    <property type="entry name" value="MIGRATION PROTEIN, PUTATIVE (AFU_ORTHOLOGUE AFUA_2G07730)-RELATED"/>
    <property type="match status" value="1"/>
</dbReference>
<reference evidence="4" key="1">
    <citation type="journal article" date="2020" name="Stud. Mycol.">
        <title>101 Dothideomycetes genomes: a test case for predicting lifestyles and emergence of pathogens.</title>
        <authorList>
            <person name="Haridas S."/>
            <person name="Albert R."/>
            <person name="Binder M."/>
            <person name="Bloem J."/>
            <person name="Labutti K."/>
            <person name="Salamov A."/>
            <person name="Andreopoulos B."/>
            <person name="Baker S."/>
            <person name="Barry K."/>
            <person name="Bills G."/>
            <person name="Bluhm B."/>
            <person name="Cannon C."/>
            <person name="Castanera R."/>
            <person name="Culley D."/>
            <person name="Daum C."/>
            <person name="Ezra D."/>
            <person name="Gonzalez J."/>
            <person name="Henrissat B."/>
            <person name="Kuo A."/>
            <person name="Liang C."/>
            <person name="Lipzen A."/>
            <person name="Lutzoni F."/>
            <person name="Magnuson J."/>
            <person name="Mondo S."/>
            <person name="Nolan M."/>
            <person name="Ohm R."/>
            <person name="Pangilinan J."/>
            <person name="Park H.-J."/>
            <person name="Ramirez L."/>
            <person name="Alfaro M."/>
            <person name="Sun H."/>
            <person name="Tritt A."/>
            <person name="Yoshinaga Y."/>
            <person name="Zwiers L.-H."/>
            <person name="Turgeon B."/>
            <person name="Goodwin S."/>
            <person name="Spatafora J."/>
            <person name="Crous P."/>
            <person name="Grigoriev I."/>
        </authorList>
    </citation>
    <scope>NUCLEOTIDE SEQUENCE</scope>
    <source>
        <strain evidence="4">CBS 121167</strain>
    </source>
</reference>